<dbReference type="PANTHER" id="PTHR48081">
    <property type="entry name" value="AB HYDROLASE SUPERFAMILY PROTEIN C4A8.06C"/>
    <property type="match status" value="1"/>
</dbReference>
<evidence type="ECO:0000256" key="2">
    <source>
        <dbReference type="SAM" id="SignalP"/>
    </source>
</evidence>
<gene>
    <name evidence="4" type="ORF">CKO45_06090</name>
</gene>
<feature type="domain" description="BD-FAE-like" evidence="3">
    <location>
        <begin position="51"/>
        <end position="159"/>
    </location>
</feature>
<sequence length="299" mass="31765">MRHHVMRLLAALVVSTAAHAAEPVELAEFIRLTKPAPTEILHYGNGASQAIDLFLPEGDGPHPVAILLHGGCWRDLPDAGREQLRHMGKALAELGIAAWSIGYRRADEAGGGYPGTFQDVAAALDRLPREAARLRLDPSRSVAVGHSAGGHLALWAAVRDRLPPGSSIRGAAPFVPRSTISLAGIGDLRRFARFIPVHCGPGILDRLVPASASADLYAEISPAEMPAPAGRVVLVSGVLDRLVPPYVAHDYQRAVGPRGTAPIERVEIPDAGHFDFVTPGTRAWADLISRITASLTAPR</sequence>
<dbReference type="Pfam" id="PF20434">
    <property type="entry name" value="BD-FAE"/>
    <property type="match status" value="1"/>
</dbReference>
<dbReference type="Proteomes" id="UP000697995">
    <property type="component" value="Unassembled WGS sequence"/>
</dbReference>
<dbReference type="EMBL" id="NRSG01000028">
    <property type="protein sequence ID" value="MBK1657799.1"/>
    <property type="molecule type" value="Genomic_DNA"/>
</dbReference>
<accession>A0ABS1CVR0</accession>
<evidence type="ECO:0000256" key="1">
    <source>
        <dbReference type="ARBA" id="ARBA00022801"/>
    </source>
</evidence>
<keyword evidence="5" id="KW-1185">Reference proteome</keyword>
<feature type="chain" id="PRO_5045166082" evidence="2">
    <location>
        <begin position="21"/>
        <end position="299"/>
    </location>
</feature>
<proteinExistence type="predicted"/>
<evidence type="ECO:0000313" key="5">
    <source>
        <dbReference type="Proteomes" id="UP000697995"/>
    </source>
</evidence>
<dbReference type="InterPro" id="IPR029058">
    <property type="entry name" value="AB_hydrolase_fold"/>
</dbReference>
<feature type="signal peptide" evidence="2">
    <location>
        <begin position="1"/>
        <end position="20"/>
    </location>
</feature>
<reference evidence="4 5" key="1">
    <citation type="journal article" date="2020" name="Microorganisms">
        <title>Osmotic Adaptation and Compatible Solute Biosynthesis of Phototrophic Bacteria as Revealed from Genome Analyses.</title>
        <authorList>
            <person name="Imhoff J.F."/>
            <person name="Rahn T."/>
            <person name="Kunzel S."/>
            <person name="Keller A."/>
            <person name="Neulinger S.C."/>
        </authorList>
    </citation>
    <scope>NUCLEOTIDE SEQUENCE [LARGE SCALE GENOMIC DNA]</scope>
    <source>
        <strain evidence="4 5">DSM 15382</strain>
    </source>
</reference>
<dbReference type="InterPro" id="IPR050300">
    <property type="entry name" value="GDXG_lipolytic_enzyme"/>
</dbReference>
<evidence type="ECO:0000259" key="3">
    <source>
        <dbReference type="Pfam" id="PF20434"/>
    </source>
</evidence>
<dbReference type="PANTHER" id="PTHR48081:SF33">
    <property type="entry name" value="KYNURENINE FORMAMIDASE"/>
    <property type="match status" value="1"/>
</dbReference>
<keyword evidence="1" id="KW-0378">Hydrolase</keyword>
<keyword evidence="2" id="KW-0732">Signal</keyword>
<name>A0ABS1CVR0_9PROT</name>
<protein>
    <submittedName>
        <fullName evidence="4">Esterase</fullName>
    </submittedName>
</protein>
<dbReference type="Gene3D" id="3.40.50.1820">
    <property type="entry name" value="alpha/beta hydrolase"/>
    <property type="match status" value="1"/>
</dbReference>
<dbReference type="InterPro" id="IPR049492">
    <property type="entry name" value="BD-FAE-like_dom"/>
</dbReference>
<evidence type="ECO:0000313" key="4">
    <source>
        <dbReference type="EMBL" id="MBK1657799.1"/>
    </source>
</evidence>
<organism evidence="4 5">
    <name type="scientific">Paracraurococcus ruber</name>
    <dbReference type="NCBI Taxonomy" id="77675"/>
    <lineage>
        <taxon>Bacteria</taxon>
        <taxon>Pseudomonadati</taxon>
        <taxon>Pseudomonadota</taxon>
        <taxon>Alphaproteobacteria</taxon>
        <taxon>Acetobacterales</taxon>
        <taxon>Roseomonadaceae</taxon>
        <taxon>Paracraurococcus</taxon>
    </lineage>
</organism>
<dbReference type="SUPFAM" id="SSF53474">
    <property type="entry name" value="alpha/beta-Hydrolases"/>
    <property type="match status" value="1"/>
</dbReference>
<comment type="caution">
    <text evidence="4">The sequence shown here is derived from an EMBL/GenBank/DDBJ whole genome shotgun (WGS) entry which is preliminary data.</text>
</comment>